<keyword evidence="1" id="KW-1133">Transmembrane helix</keyword>
<protein>
    <recommendedName>
        <fullName evidence="4">DUF2007 domain-containing protein</fullName>
    </recommendedName>
</protein>
<gene>
    <name evidence="2" type="ORF">NBRC116585_03290</name>
</gene>
<keyword evidence="1" id="KW-0812">Transmembrane</keyword>
<name>A0ABP9ZVQ1_9GAMM</name>
<evidence type="ECO:0000313" key="2">
    <source>
        <dbReference type="EMBL" id="GAA6144212.1"/>
    </source>
</evidence>
<feature type="transmembrane region" description="Helical" evidence="1">
    <location>
        <begin position="90"/>
        <end position="109"/>
    </location>
</feature>
<dbReference type="Pfam" id="PF19661">
    <property type="entry name" value="DUF6164"/>
    <property type="match status" value="1"/>
</dbReference>
<evidence type="ECO:0000313" key="3">
    <source>
        <dbReference type="Proteomes" id="UP001481413"/>
    </source>
</evidence>
<keyword evidence="1" id="KW-0472">Membrane</keyword>
<organism evidence="2 3">
    <name type="scientific">Thalassolituus maritimus</name>
    <dbReference type="NCBI Taxonomy" id="484498"/>
    <lineage>
        <taxon>Bacteria</taxon>
        <taxon>Pseudomonadati</taxon>
        <taxon>Pseudomonadota</taxon>
        <taxon>Gammaproteobacteria</taxon>
        <taxon>Oceanospirillales</taxon>
        <taxon>Oceanospirillaceae</taxon>
        <taxon>Thalassolituus</taxon>
    </lineage>
</organism>
<dbReference type="RefSeq" id="WP_353293149.1">
    <property type="nucleotide sequence ID" value="NZ_BAABWH010000001.1"/>
</dbReference>
<evidence type="ECO:0000256" key="1">
    <source>
        <dbReference type="SAM" id="Phobius"/>
    </source>
</evidence>
<comment type="caution">
    <text evidence="2">The sequence shown here is derived from an EMBL/GenBank/DDBJ whole genome shotgun (WGS) entry which is preliminary data.</text>
</comment>
<dbReference type="Proteomes" id="UP001481413">
    <property type="component" value="Unassembled WGS sequence"/>
</dbReference>
<accession>A0ABP9ZVQ1</accession>
<dbReference type="InterPro" id="IPR046162">
    <property type="entry name" value="DUF6164"/>
</dbReference>
<sequence>MAKLLFKLNGVTQEEADFVRASLDKADVNYYETDQGRWGISLAAIWLREEGDYPEARELLDKIQEEWQEEVRQQPIPTLGQNFYQRPTRFILSIIAIAAILGLSVLPFLEAFDS</sequence>
<reference evidence="2 3" key="1">
    <citation type="submission" date="2024-04" db="EMBL/GenBank/DDBJ databases">
        <title>Draft genome sequence of Thalassolituus maritimus NBRC 116585.</title>
        <authorList>
            <person name="Miyakawa T."/>
            <person name="Kusuya Y."/>
            <person name="Miura T."/>
        </authorList>
    </citation>
    <scope>NUCLEOTIDE SEQUENCE [LARGE SCALE GENOMIC DNA]</scope>
    <source>
        <strain evidence="2 3">5NW40-0001</strain>
    </source>
</reference>
<proteinExistence type="predicted"/>
<keyword evidence="3" id="KW-1185">Reference proteome</keyword>
<dbReference type="EMBL" id="BAABWH010000001">
    <property type="protein sequence ID" value="GAA6144212.1"/>
    <property type="molecule type" value="Genomic_DNA"/>
</dbReference>
<evidence type="ECO:0008006" key="4">
    <source>
        <dbReference type="Google" id="ProtNLM"/>
    </source>
</evidence>